<dbReference type="STRING" id="29524.SAMN02745171_01616"/>
<evidence type="ECO:0000313" key="8">
    <source>
        <dbReference type="EMBL" id="SJZ96077.1"/>
    </source>
</evidence>
<name>A0A1T4PXN9_9PORP</name>
<comment type="subunit">
    <text evidence="6">Part of the 50S ribosomal subunit. Contacts protein L29, and trigger factor when it is bound to the ribosome.</text>
</comment>
<evidence type="ECO:0000256" key="7">
    <source>
        <dbReference type="RuleBase" id="RU003934"/>
    </source>
</evidence>
<organism evidence="8 9">
    <name type="scientific">Porphyromonas circumdentaria</name>
    <dbReference type="NCBI Taxonomy" id="29524"/>
    <lineage>
        <taxon>Bacteria</taxon>
        <taxon>Pseudomonadati</taxon>
        <taxon>Bacteroidota</taxon>
        <taxon>Bacteroidia</taxon>
        <taxon>Bacteroidales</taxon>
        <taxon>Porphyromonadaceae</taxon>
        <taxon>Porphyromonas</taxon>
    </lineage>
</organism>
<accession>A0A1T4PXN9</accession>
<reference evidence="9" key="1">
    <citation type="submission" date="2017-02" db="EMBL/GenBank/DDBJ databases">
        <authorList>
            <person name="Varghese N."/>
            <person name="Submissions S."/>
        </authorList>
    </citation>
    <scope>NUCLEOTIDE SEQUENCE [LARGE SCALE GENOMIC DNA]</scope>
    <source>
        <strain evidence="9">ATCC 51356</strain>
    </source>
</reference>
<dbReference type="InterPro" id="IPR012678">
    <property type="entry name" value="Ribosomal_uL23/eL15/eS24_sf"/>
</dbReference>
<evidence type="ECO:0000313" key="9">
    <source>
        <dbReference type="Proteomes" id="UP000190121"/>
    </source>
</evidence>
<dbReference type="EMBL" id="FUXE01000022">
    <property type="protein sequence ID" value="SJZ96077.1"/>
    <property type="molecule type" value="Genomic_DNA"/>
</dbReference>
<evidence type="ECO:0000256" key="2">
    <source>
        <dbReference type="ARBA" id="ARBA00022730"/>
    </source>
</evidence>
<evidence type="ECO:0000256" key="5">
    <source>
        <dbReference type="ARBA" id="ARBA00023274"/>
    </source>
</evidence>
<protein>
    <recommendedName>
        <fullName evidence="6">Large ribosomal subunit protein uL23</fullName>
    </recommendedName>
</protein>
<dbReference type="Proteomes" id="UP000190121">
    <property type="component" value="Unassembled WGS sequence"/>
</dbReference>
<keyword evidence="2 6" id="KW-0699">rRNA-binding</keyword>
<keyword evidence="9" id="KW-1185">Reference proteome</keyword>
<dbReference type="Pfam" id="PF00276">
    <property type="entry name" value="Ribosomal_L23"/>
    <property type="match status" value="1"/>
</dbReference>
<dbReference type="InterPro" id="IPR001014">
    <property type="entry name" value="Ribosomal_uL23_CS"/>
</dbReference>
<dbReference type="GO" id="GO:0003735">
    <property type="term" value="F:structural constituent of ribosome"/>
    <property type="evidence" value="ECO:0007669"/>
    <property type="project" value="InterPro"/>
</dbReference>
<dbReference type="GO" id="GO:0019843">
    <property type="term" value="F:rRNA binding"/>
    <property type="evidence" value="ECO:0007669"/>
    <property type="project" value="UniProtKB-UniRule"/>
</dbReference>
<sequence>MGIIIKPIISEKMTAITEKRPERYGFRVSPKANKIEIKNAVESMYNVKVVSVNTSNVTPKLKVRYTKKGILRGRASAYKKAIVTLEKGQTINFFANI</sequence>
<dbReference type="GO" id="GO:0005840">
    <property type="term" value="C:ribosome"/>
    <property type="evidence" value="ECO:0007669"/>
    <property type="project" value="UniProtKB-KW"/>
</dbReference>
<keyword evidence="5 6" id="KW-0687">Ribonucleoprotein</keyword>
<dbReference type="SUPFAM" id="SSF54189">
    <property type="entry name" value="Ribosomal proteins S24e, L23 and L15e"/>
    <property type="match status" value="1"/>
</dbReference>
<evidence type="ECO:0000256" key="3">
    <source>
        <dbReference type="ARBA" id="ARBA00022884"/>
    </source>
</evidence>
<evidence type="ECO:0000256" key="4">
    <source>
        <dbReference type="ARBA" id="ARBA00022980"/>
    </source>
</evidence>
<proteinExistence type="inferred from homology"/>
<evidence type="ECO:0000256" key="6">
    <source>
        <dbReference type="HAMAP-Rule" id="MF_01369"/>
    </source>
</evidence>
<dbReference type="GO" id="GO:0006412">
    <property type="term" value="P:translation"/>
    <property type="evidence" value="ECO:0007669"/>
    <property type="project" value="UniProtKB-UniRule"/>
</dbReference>
<dbReference type="InterPro" id="IPR012677">
    <property type="entry name" value="Nucleotide-bd_a/b_plait_sf"/>
</dbReference>
<dbReference type="RefSeq" id="WP_078737503.1">
    <property type="nucleotide sequence ID" value="NZ_FUXE01000022.1"/>
</dbReference>
<keyword evidence="4 6" id="KW-0689">Ribosomal protein</keyword>
<dbReference type="GO" id="GO:1990904">
    <property type="term" value="C:ribonucleoprotein complex"/>
    <property type="evidence" value="ECO:0007669"/>
    <property type="project" value="UniProtKB-KW"/>
</dbReference>
<dbReference type="NCBIfam" id="NF004363">
    <property type="entry name" value="PRK05738.2-4"/>
    <property type="match status" value="1"/>
</dbReference>
<comment type="function">
    <text evidence="6">One of the early assembly proteins it binds 23S rRNA. One of the proteins that surrounds the polypeptide exit tunnel on the outside of the ribosome. Forms the main docking site for trigger factor binding to the ribosome.</text>
</comment>
<keyword evidence="3 6" id="KW-0694">RNA-binding</keyword>
<evidence type="ECO:0000256" key="1">
    <source>
        <dbReference type="ARBA" id="ARBA00006700"/>
    </source>
</evidence>
<dbReference type="Gene3D" id="3.30.70.330">
    <property type="match status" value="1"/>
</dbReference>
<dbReference type="PROSITE" id="PS00050">
    <property type="entry name" value="RIBOSOMAL_L23"/>
    <property type="match status" value="1"/>
</dbReference>
<dbReference type="OrthoDB" id="9797862at2"/>
<comment type="similarity">
    <text evidence="1 6 7">Belongs to the universal ribosomal protein uL23 family.</text>
</comment>
<dbReference type="AlphaFoldDB" id="A0A1T4PXN9"/>
<dbReference type="InterPro" id="IPR013025">
    <property type="entry name" value="Ribosomal_uL23-like"/>
</dbReference>
<gene>
    <name evidence="6" type="primary">rplW</name>
    <name evidence="8" type="ORF">SAMN02745171_01616</name>
</gene>
<dbReference type="PANTHER" id="PTHR12059">
    <property type="entry name" value="RIBOSOMAL PROTEIN L23-RELATED"/>
    <property type="match status" value="1"/>
</dbReference>
<dbReference type="HAMAP" id="MF_01369_B">
    <property type="entry name" value="Ribosomal_uL23_B"/>
    <property type="match status" value="1"/>
</dbReference>
<dbReference type="PANTHER" id="PTHR12059:SF5">
    <property type="entry name" value="LARGE RIBOSOMAL SUBUNIT PROTEIN UL23M"/>
    <property type="match status" value="1"/>
</dbReference>